<organism evidence="5 6">
    <name type="scientific">Nocardia amamiensis</name>
    <dbReference type="NCBI Taxonomy" id="404578"/>
    <lineage>
        <taxon>Bacteria</taxon>
        <taxon>Bacillati</taxon>
        <taxon>Actinomycetota</taxon>
        <taxon>Actinomycetes</taxon>
        <taxon>Mycobacteriales</taxon>
        <taxon>Nocardiaceae</taxon>
        <taxon>Nocardia</taxon>
    </lineage>
</organism>
<dbReference type="EC" id="1.14.19.2" evidence="5"/>
<evidence type="ECO:0000256" key="3">
    <source>
        <dbReference type="ARBA" id="ARBA00023004"/>
    </source>
</evidence>
<dbReference type="InterPro" id="IPR005067">
    <property type="entry name" value="Fatty_acid_desaturase-2"/>
</dbReference>
<keyword evidence="2 5" id="KW-0560">Oxidoreductase</keyword>
<dbReference type="InterPro" id="IPR012348">
    <property type="entry name" value="RNR-like"/>
</dbReference>
<accession>A0ABS0CTZ9</accession>
<evidence type="ECO:0000256" key="2">
    <source>
        <dbReference type="ARBA" id="ARBA00023002"/>
    </source>
</evidence>
<reference evidence="5 6" key="1">
    <citation type="submission" date="2020-10" db="EMBL/GenBank/DDBJ databases">
        <title>Identification of Nocardia species via Next-generation sequencing and recognition of intraspecies genetic diversity.</title>
        <authorList>
            <person name="Li P."/>
            <person name="Li P."/>
            <person name="Lu B."/>
        </authorList>
    </citation>
    <scope>NUCLEOTIDE SEQUENCE [LARGE SCALE GENOMIC DNA]</scope>
    <source>
        <strain evidence="5 6">BJ06-0157</strain>
    </source>
</reference>
<evidence type="ECO:0000313" key="6">
    <source>
        <dbReference type="Proteomes" id="UP000702209"/>
    </source>
</evidence>
<feature type="compositionally biased region" description="Basic and acidic residues" evidence="4">
    <location>
        <begin position="1"/>
        <end position="26"/>
    </location>
</feature>
<dbReference type="EMBL" id="JADLQX010000016">
    <property type="protein sequence ID" value="MBF6300085.1"/>
    <property type="molecule type" value="Genomic_DNA"/>
</dbReference>
<dbReference type="Pfam" id="PF03405">
    <property type="entry name" value="FA_desaturase_2"/>
    <property type="match status" value="1"/>
</dbReference>
<evidence type="ECO:0000256" key="4">
    <source>
        <dbReference type="SAM" id="MobiDB-lite"/>
    </source>
</evidence>
<dbReference type="RefSeq" id="WP_195131339.1">
    <property type="nucleotide sequence ID" value="NZ_JADLQX010000016.1"/>
</dbReference>
<evidence type="ECO:0000256" key="1">
    <source>
        <dbReference type="ARBA" id="ARBA00022723"/>
    </source>
</evidence>
<keyword evidence="6" id="KW-1185">Reference proteome</keyword>
<gene>
    <name evidence="5" type="ORF">IU459_21435</name>
</gene>
<keyword evidence="3" id="KW-0408">Iron</keyword>
<dbReference type="Proteomes" id="UP000702209">
    <property type="component" value="Unassembled WGS sequence"/>
</dbReference>
<feature type="region of interest" description="Disordered" evidence="4">
    <location>
        <begin position="1"/>
        <end position="29"/>
    </location>
</feature>
<protein>
    <submittedName>
        <fullName evidence="5">Acyl-ACP desaturase</fullName>
        <ecNumber evidence="5">1.14.19.2</ecNumber>
    </submittedName>
</protein>
<keyword evidence="1" id="KW-0479">Metal-binding</keyword>
<dbReference type="GO" id="GO:0045300">
    <property type="term" value="F:stearoyl-[ACP] desaturase activity"/>
    <property type="evidence" value="ECO:0007669"/>
    <property type="project" value="UniProtKB-EC"/>
</dbReference>
<comment type="caution">
    <text evidence="5">The sequence shown here is derived from an EMBL/GenBank/DDBJ whole genome shotgun (WGS) entry which is preliminary data.</text>
</comment>
<dbReference type="Gene3D" id="1.10.620.20">
    <property type="entry name" value="Ribonucleotide Reductase, subunit A"/>
    <property type="match status" value="1"/>
</dbReference>
<name>A0ABS0CTZ9_9NOCA</name>
<proteinExistence type="predicted"/>
<evidence type="ECO:0000313" key="5">
    <source>
        <dbReference type="EMBL" id="MBF6300085.1"/>
    </source>
</evidence>
<sequence length="136" mass="15458">MTTALSDRHIPRELEPTAERPLSDHLRKSKAWNPHDSVQCVDRHEFTAMGRVDREPDRYEFSVVALIAMITKLRTVDSLSSYHRMISAAYNRGGVWAARGGRSSAEQDEPRIQVHRFEQQCEQAAVQQAERAATAL</sequence>